<keyword evidence="22" id="KW-1185">Reference proteome</keyword>
<keyword evidence="13 20" id="KW-1133">Transmembrane helix</keyword>
<feature type="region of interest" description="Disordered" evidence="19">
    <location>
        <begin position="1"/>
        <end position="228"/>
    </location>
</feature>
<feature type="transmembrane region" description="Helical" evidence="20">
    <location>
        <begin position="306"/>
        <end position="322"/>
    </location>
</feature>
<keyword evidence="11 18" id="KW-0812">Transmembrane</keyword>
<proteinExistence type="inferred from homology"/>
<dbReference type="AlphaFoldDB" id="A0A1C4ZH44"/>
<keyword evidence="17" id="KW-1208">Phospholipid metabolism</keyword>
<comment type="subcellular location">
    <subcellularLocation>
        <location evidence="2">Cell membrane</location>
        <topology evidence="2">Multi-pass membrane protein</topology>
    </subcellularLocation>
</comment>
<evidence type="ECO:0000256" key="10">
    <source>
        <dbReference type="ARBA" id="ARBA00022679"/>
    </source>
</evidence>
<feature type="transmembrane region" description="Helical" evidence="20">
    <location>
        <begin position="401"/>
        <end position="420"/>
    </location>
</feature>
<reference evidence="22" key="1">
    <citation type="submission" date="2016-06" db="EMBL/GenBank/DDBJ databases">
        <authorList>
            <person name="Varghese N."/>
            <person name="Submissions Spin"/>
        </authorList>
    </citation>
    <scope>NUCLEOTIDE SEQUENCE [LARGE SCALE GENOMIC DNA]</scope>
    <source>
        <strain evidence="22">DSM 43909</strain>
    </source>
</reference>
<dbReference type="GO" id="GO:0004605">
    <property type="term" value="F:phosphatidate cytidylyltransferase activity"/>
    <property type="evidence" value="ECO:0007669"/>
    <property type="project" value="UniProtKB-EC"/>
</dbReference>
<evidence type="ECO:0000256" key="16">
    <source>
        <dbReference type="ARBA" id="ARBA00023209"/>
    </source>
</evidence>
<feature type="transmembrane region" description="Helical" evidence="20">
    <location>
        <begin position="334"/>
        <end position="355"/>
    </location>
</feature>
<dbReference type="Pfam" id="PF01148">
    <property type="entry name" value="CTP_transf_1"/>
    <property type="match status" value="1"/>
</dbReference>
<dbReference type="PANTHER" id="PTHR46382">
    <property type="entry name" value="PHOSPHATIDATE CYTIDYLYLTRANSFERASE"/>
    <property type="match status" value="1"/>
</dbReference>
<evidence type="ECO:0000256" key="8">
    <source>
        <dbReference type="ARBA" id="ARBA00022475"/>
    </source>
</evidence>
<evidence type="ECO:0000256" key="13">
    <source>
        <dbReference type="ARBA" id="ARBA00022989"/>
    </source>
</evidence>
<evidence type="ECO:0000256" key="14">
    <source>
        <dbReference type="ARBA" id="ARBA00023098"/>
    </source>
</evidence>
<feature type="transmembrane region" description="Helical" evidence="20">
    <location>
        <begin position="426"/>
        <end position="445"/>
    </location>
</feature>
<evidence type="ECO:0000256" key="20">
    <source>
        <dbReference type="SAM" id="Phobius"/>
    </source>
</evidence>
<evidence type="ECO:0000256" key="17">
    <source>
        <dbReference type="ARBA" id="ARBA00023264"/>
    </source>
</evidence>
<dbReference type="OrthoDB" id="9799199at2"/>
<evidence type="ECO:0000256" key="18">
    <source>
        <dbReference type="RuleBase" id="RU003938"/>
    </source>
</evidence>
<evidence type="ECO:0000256" key="9">
    <source>
        <dbReference type="ARBA" id="ARBA00022516"/>
    </source>
</evidence>
<feature type="transmembrane region" description="Helical" evidence="20">
    <location>
        <begin position="230"/>
        <end position="248"/>
    </location>
</feature>
<evidence type="ECO:0000256" key="2">
    <source>
        <dbReference type="ARBA" id="ARBA00004651"/>
    </source>
</evidence>
<evidence type="ECO:0000256" key="1">
    <source>
        <dbReference type="ARBA" id="ARBA00001698"/>
    </source>
</evidence>
<dbReference type="PANTHER" id="PTHR46382:SF1">
    <property type="entry name" value="PHOSPHATIDATE CYTIDYLYLTRANSFERASE"/>
    <property type="match status" value="1"/>
</dbReference>
<evidence type="ECO:0000313" key="22">
    <source>
        <dbReference type="Proteomes" id="UP000198242"/>
    </source>
</evidence>
<dbReference type="UniPathway" id="UPA00557">
    <property type="reaction ID" value="UER00614"/>
</dbReference>
<dbReference type="EC" id="2.7.7.41" evidence="6 18"/>
<feature type="transmembrane region" description="Helical" evidence="20">
    <location>
        <begin position="361"/>
        <end position="380"/>
    </location>
</feature>
<dbReference type="EMBL" id="LT607411">
    <property type="protein sequence ID" value="SCF32155.1"/>
    <property type="molecule type" value="Genomic_DNA"/>
</dbReference>
<organism evidence="21 22">
    <name type="scientific">Micromonospora viridifaciens</name>
    <dbReference type="NCBI Taxonomy" id="1881"/>
    <lineage>
        <taxon>Bacteria</taxon>
        <taxon>Bacillati</taxon>
        <taxon>Actinomycetota</taxon>
        <taxon>Actinomycetes</taxon>
        <taxon>Micromonosporales</taxon>
        <taxon>Micromonosporaceae</taxon>
        <taxon>Micromonospora</taxon>
    </lineage>
</organism>
<comment type="similarity">
    <text evidence="5 18">Belongs to the CDS family.</text>
</comment>
<feature type="transmembrane region" description="Helical" evidence="20">
    <location>
        <begin position="475"/>
        <end position="493"/>
    </location>
</feature>
<sequence>MSRPDPYGAAQPRGWDRPGPLPWPEADLEPQSWQRPGGAEAYAESPGSTRPVADPYAQPWPDDERYDAPRGRRRYEDQPGPGRNERDRWDGGPTHRDEPDQWDRGPGHRAEREQWDAGRTHRDPGPGQRDDLPYRETRGDSRDRAYDEPVRGSRPDVADDEYPTAQITPVRDEPAGQLTALRDEPTGQLAAVRDEPAPESPGRRGRGRRRASADRPPTAQPSSGRAGRNLPAAIGVGLALGAAIVVPLFTYRPAFLAVVAAAVAIGIWEMAQAVRRGGAHPPLVPLLAGGVITVGLAWFAGPDAQSLGLLVTVLGTMIWRLGDGPRNYQRDLTAATLIAVYVPFLGGFAALLAAAPDDGHLRVLVTLVAVVLSDTGGYAAGVAFGKHPMAPRISPKKSWEGFAGSVTAAAAGSALLLWLLFDVAPWWGALFGVAISCAAVLGDLAESMIKRDLGVKDMSNLLPGHGGLMDRLDSILFAVPTAYLLLAVLVPMAG</sequence>
<evidence type="ECO:0000256" key="19">
    <source>
        <dbReference type="SAM" id="MobiDB-lite"/>
    </source>
</evidence>
<comment type="pathway">
    <text evidence="3 18">Phospholipid metabolism; CDP-diacylglycerol biosynthesis; CDP-diacylglycerol from sn-glycerol 3-phosphate: step 3/3.</text>
</comment>
<comment type="catalytic activity">
    <reaction evidence="1 18">
        <text>a 1,2-diacyl-sn-glycero-3-phosphate + CTP + H(+) = a CDP-1,2-diacyl-sn-glycerol + diphosphate</text>
        <dbReference type="Rhea" id="RHEA:16229"/>
        <dbReference type="ChEBI" id="CHEBI:15378"/>
        <dbReference type="ChEBI" id="CHEBI:33019"/>
        <dbReference type="ChEBI" id="CHEBI:37563"/>
        <dbReference type="ChEBI" id="CHEBI:58332"/>
        <dbReference type="ChEBI" id="CHEBI:58608"/>
        <dbReference type="EC" id="2.7.7.41"/>
    </reaction>
</comment>
<gene>
    <name evidence="21" type="ORF">GA0074695_5561</name>
</gene>
<protein>
    <recommendedName>
        <fullName evidence="7 18">Phosphatidate cytidylyltransferase</fullName>
        <ecNumber evidence="6 18">2.7.7.41</ecNumber>
    </recommendedName>
</protein>
<evidence type="ECO:0000256" key="5">
    <source>
        <dbReference type="ARBA" id="ARBA00010185"/>
    </source>
</evidence>
<evidence type="ECO:0000256" key="6">
    <source>
        <dbReference type="ARBA" id="ARBA00012487"/>
    </source>
</evidence>
<comment type="pathway">
    <text evidence="4">Lipid metabolism.</text>
</comment>
<feature type="transmembrane region" description="Helical" evidence="20">
    <location>
        <begin position="254"/>
        <end position="271"/>
    </location>
</feature>
<evidence type="ECO:0000256" key="11">
    <source>
        <dbReference type="ARBA" id="ARBA00022692"/>
    </source>
</evidence>
<evidence type="ECO:0000256" key="4">
    <source>
        <dbReference type="ARBA" id="ARBA00005189"/>
    </source>
</evidence>
<dbReference type="RefSeq" id="WP_089008864.1">
    <property type="nucleotide sequence ID" value="NZ_LT607411.1"/>
</dbReference>
<keyword evidence="10 18" id="KW-0808">Transferase</keyword>
<feature type="transmembrane region" description="Helical" evidence="20">
    <location>
        <begin position="283"/>
        <end position="300"/>
    </location>
</feature>
<evidence type="ECO:0000256" key="7">
    <source>
        <dbReference type="ARBA" id="ARBA00019373"/>
    </source>
</evidence>
<keyword evidence="12 18" id="KW-0548">Nucleotidyltransferase</keyword>
<evidence type="ECO:0000256" key="3">
    <source>
        <dbReference type="ARBA" id="ARBA00005119"/>
    </source>
</evidence>
<evidence type="ECO:0000313" key="21">
    <source>
        <dbReference type="EMBL" id="SCF32155.1"/>
    </source>
</evidence>
<accession>A0A1C4ZH44</accession>
<keyword evidence="9" id="KW-0444">Lipid biosynthesis</keyword>
<dbReference type="Proteomes" id="UP000198242">
    <property type="component" value="Chromosome I"/>
</dbReference>
<dbReference type="GO" id="GO:0016024">
    <property type="term" value="P:CDP-diacylglycerol biosynthetic process"/>
    <property type="evidence" value="ECO:0007669"/>
    <property type="project" value="UniProtKB-UniPathway"/>
</dbReference>
<dbReference type="GO" id="GO:0005886">
    <property type="term" value="C:plasma membrane"/>
    <property type="evidence" value="ECO:0007669"/>
    <property type="project" value="UniProtKB-SubCell"/>
</dbReference>
<evidence type="ECO:0000256" key="12">
    <source>
        <dbReference type="ARBA" id="ARBA00022695"/>
    </source>
</evidence>
<keyword evidence="15 20" id="KW-0472">Membrane</keyword>
<name>A0A1C4ZH44_MICVI</name>
<dbReference type="InterPro" id="IPR000374">
    <property type="entry name" value="PC_trans"/>
</dbReference>
<keyword evidence="8" id="KW-1003">Cell membrane</keyword>
<keyword evidence="14" id="KW-0443">Lipid metabolism</keyword>
<keyword evidence="16" id="KW-0594">Phospholipid biosynthesis</keyword>
<feature type="compositionally biased region" description="Basic and acidic residues" evidence="19">
    <location>
        <begin position="62"/>
        <end position="157"/>
    </location>
</feature>
<evidence type="ECO:0000256" key="15">
    <source>
        <dbReference type="ARBA" id="ARBA00023136"/>
    </source>
</evidence>
<dbReference type="PROSITE" id="PS01315">
    <property type="entry name" value="CDS"/>
    <property type="match status" value="1"/>
</dbReference>